<evidence type="ECO:0000313" key="1">
    <source>
        <dbReference type="EMBL" id="KAH7657426.1"/>
    </source>
</evidence>
<sequence>MASCTRPTFIIFSILLLLFLNTPAIAARSISIGNPLNPNKPVCPAPRGQPYGKCKPPLSPPLRRGTDKVATRPNTKP</sequence>
<protein>
    <submittedName>
        <fullName evidence="1">Uncharacterized protein</fullName>
    </submittedName>
</protein>
<organism evidence="1 2">
    <name type="scientific">Dioscorea alata</name>
    <name type="common">Purple yam</name>
    <dbReference type="NCBI Taxonomy" id="55571"/>
    <lineage>
        <taxon>Eukaryota</taxon>
        <taxon>Viridiplantae</taxon>
        <taxon>Streptophyta</taxon>
        <taxon>Embryophyta</taxon>
        <taxon>Tracheophyta</taxon>
        <taxon>Spermatophyta</taxon>
        <taxon>Magnoliopsida</taxon>
        <taxon>Liliopsida</taxon>
        <taxon>Dioscoreales</taxon>
        <taxon>Dioscoreaceae</taxon>
        <taxon>Dioscorea</taxon>
    </lineage>
</organism>
<proteinExistence type="predicted"/>
<keyword evidence="2" id="KW-1185">Reference proteome</keyword>
<accession>A0ACB7UAZ5</accession>
<evidence type="ECO:0000313" key="2">
    <source>
        <dbReference type="Proteomes" id="UP000827976"/>
    </source>
</evidence>
<dbReference type="Proteomes" id="UP000827976">
    <property type="component" value="Chromosome 17"/>
</dbReference>
<dbReference type="EMBL" id="CM037027">
    <property type="protein sequence ID" value="KAH7657426.1"/>
    <property type="molecule type" value="Genomic_DNA"/>
</dbReference>
<reference evidence="2" key="1">
    <citation type="journal article" date="2022" name="Nat. Commun.">
        <title>Chromosome evolution and the genetic basis of agronomically important traits in greater yam.</title>
        <authorList>
            <person name="Bredeson J.V."/>
            <person name="Lyons J.B."/>
            <person name="Oniyinde I.O."/>
            <person name="Okereke N.R."/>
            <person name="Kolade O."/>
            <person name="Nnabue I."/>
            <person name="Nwadili C.O."/>
            <person name="Hribova E."/>
            <person name="Parker M."/>
            <person name="Nwogha J."/>
            <person name="Shu S."/>
            <person name="Carlson J."/>
            <person name="Kariba R."/>
            <person name="Muthemba S."/>
            <person name="Knop K."/>
            <person name="Barton G.J."/>
            <person name="Sherwood A.V."/>
            <person name="Lopez-Montes A."/>
            <person name="Asiedu R."/>
            <person name="Jamnadass R."/>
            <person name="Muchugi A."/>
            <person name="Goodstein D."/>
            <person name="Egesi C.N."/>
            <person name="Featherston J."/>
            <person name="Asfaw A."/>
            <person name="Simpson G.G."/>
            <person name="Dolezel J."/>
            <person name="Hendre P.S."/>
            <person name="Van Deynze A."/>
            <person name="Kumar P.L."/>
            <person name="Obidiegwu J.E."/>
            <person name="Bhattacharjee R."/>
            <person name="Rokhsar D.S."/>
        </authorList>
    </citation>
    <scope>NUCLEOTIDE SEQUENCE [LARGE SCALE GENOMIC DNA]</scope>
    <source>
        <strain evidence="2">cv. TDa95/00328</strain>
    </source>
</reference>
<gene>
    <name evidence="1" type="ORF">IHE45_17G021400</name>
</gene>
<name>A0ACB7UAZ5_DIOAL</name>
<comment type="caution">
    <text evidence="1">The sequence shown here is derived from an EMBL/GenBank/DDBJ whole genome shotgun (WGS) entry which is preliminary data.</text>
</comment>